<proteinExistence type="inferred from homology"/>
<dbReference type="FunFam" id="2.30.180.10:FF:000010">
    <property type="entry name" value="Fasciclin-like arabinogalactan protein 2"/>
    <property type="match status" value="1"/>
</dbReference>
<evidence type="ECO:0000256" key="4">
    <source>
        <dbReference type="ARBA" id="ARBA00022622"/>
    </source>
</evidence>
<dbReference type="Gene3D" id="2.30.180.10">
    <property type="entry name" value="FAS1 domain"/>
    <property type="match status" value="2"/>
</dbReference>
<comment type="function">
    <text evidence="11">May be a cell surface adhesion protein.</text>
</comment>
<feature type="domain" description="FAS1" evidence="14">
    <location>
        <begin position="22"/>
        <end position="161"/>
    </location>
</feature>
<evidence type="ECO:0000256" key="9">
    <source>
        <dbReference type="ARBA" id="ARBA00023180"/>
    </source>
</evidence>
<evidence type="ECO:0000256" key="8">
    <source>
        <dbReference type="ARBA" id="ARBA00023136"/>
    </source>
</evidence>
<feature type="domain" description="FAS1" evidence="14">
    <location>
        <begin position="186"/>
        <end position="326"/>
    </location>
</feature>
<evidence type="ECO:0000256" key="11">
    <source>
        <dbReference type="ARBA" id="ARBA00024686"/>
    </source>
</evidence>
<comment type="subcellular location">
    <subcellularLocation>
        <location evidence="1">Cell membrane</location>
        <topology evidence="1">Lipid-anchor</topology>
        <topology evidence="1">GPI-anchor</topology>
    </subcellularLocation>
</comment>
<gene>
    <name evidence="15" type="ORF">SI8410_14018454</name>
</gene>
<dbReference type="InterPro" id="IPR000782">
    <property type="entry name" value="FAS1_domain"/>
</dbReference>
<keyword evidence="4" id="KW-0336">GPI-anchor</keyword>
<evidence type="ECO:0000256" key="12">
    <source>
        <dbReference type="SAM" id="MobiDB-lite"/>
    </source>
</evidence>
<dbReference type="Pfam" id="PF02469">
    <property type="entry name" value="Fasciclin"/>
    <property type="match status" value="1"/>
</dbReference>
<dbReference type="PANTHER" id="PTHR32382">
    <property type="entry name" value="FASCICLIN-LIKE ARABINOGALACTAN PROTEIN"/>
    <property type="match status" value="1"/>
</dbReference>
<keyword evidence="16" id="KW-1185">Reference proteome</keyword>
<keyword evidence="9" id="KW-0325">Glycoprotein</keyword>
<keyword evidence="5 13" id="KW-0732">Signal</keyword>
<keyword evidence="8" id="KW-0472">Membrane</keyword>
<evidence type="ECO:0000313" key="15">
    <source>
        <dbReference type="EMBL" id="CAA7407776.1"/>
    </source>
</evidence>
<dbReference type="SUPFAM" id="SSF82153">
    <property type="entry name" value="FAS1 domain"/>
    <property type="match status" value="2"/>
</dbReference>
<keyword evidence="6" id="KW-0677">Repeat</keyword>
<evidence type="ECO:0000256" key="13">
    <source>
        <dbReference type="SAM" id="SignalP"/>
    </source>
</evidence>
<evidence type="ECO:0000256" key="5">
    <source>
        <dbReference type="ARBA" id="ARBA00022729"/>
    </source>
</evidence>
<dbReference type="InterPro" id="IPR036378">
    <property type="entry name" value="FAS1_dom_sf"/>
</dbReference>
<feature type="signal peptide" evidence="13">
    <location>
        <begin position="1"/>
        <end position="22"/>
    </location>
</feature>
<dbReference type="PANTHER" id="PTHR32382:SF4">
    <property type="entry name" value="FASCICLIN-LIKE ARABINOGALACTAN PROTEIN 1"/>
    <property type="match status" value="1"/>
</dbReference>
<dbReference type="FunFam" id="2.30.180.10:FF:000008">
    <property type="entry name" value="Fasciclin-like arabinogalactan protein 10"/>
    <property type="match status" value="1"/>
</dbReference>
<dbReference type="OrthoDB" id="682048at2759"/>
<keyword evidence="3" id="KW-1003">Cell membrane</keyword>
<dbReference type="Proteomes" id="UP000663760">
    <property type="component" value="Chromosome 14"/>
</dbReference>
<evidence type="ECO:0000256" key="7">
    <source>
        <dbReference type="ARBA" id="ARBA00022974"/>
    </source>
</evidence>
<evidence type="ECO:0000256" key="2">
    <source>
        <dbReference type="ARBA" id="ARBA00007843"/>
    </source>
</evidence>
<keyword evidence="10" id="KW-0449">Lipoprotein</keyword>
<feature type="chain" id="PRO_5029617918" description="FAS1 domain-containing protein" evidence="13">
    <location>
        <begin position="23"/>
        <end position="397"/>
    </location>
</feature>
<evidence type="ECO:0000313" key="16">
    <source>
        <dbReference type="Proteomes" id="UP000663760"/>
    </source>
</evidence>
<dbReference type="SMART" id="SM00554">
    <property type="entry name" value="FAS1"/>
    <property type="match status" value="1"/>
</dbReference>
<dbReference type="AlphaFoldDB" id="A0A7I8LDR2"/>
<evidence type="ECO:0000256" key="10">
    <source>
        <dbReference type="ARBA" id="ARBA00023288"/>
    </source>
</evidence>
<feature type="region of interest" description="Disordered" evidence="12">
    <location>
        <begin position="343"/>
        <end position="375"/>
    </location>
</feature>
<sequence>MRVAVLLLGLVVVCSAMAVTEGFNITRILANHPEFSTFNHYLTVTHLAGEINRRNTITVLAVDNSGMAEVLAKHLSIFSLKNLLYLHVLADYFGSRKLHQITHRSAVVSTLFQATGAAPGTTGFVNITNLRGGRVGFGAASEESNEANLESFFVKTIDDVSYKIAVVQITKMLRSPIAEAPTPAPNQYNLTLLMAKKGCTVFANLLASIPAVETAFEESVNGGLTIFCPIDQAVKAFEPKFKNLTVEGKTSLLLFHASPFYMSLQMLKTQNGVMTTLATDSYKNYNMTAQNEGEVVTLETKTSTSKISGTVIDEQPLAIYTIDKVLRPWELFKIADKLAPAPAPAKSKKKRSSTAVPAGPEGEPDDQTAADDSAGERLAGGRWLAAGAALAAGILVL</sequence>
<evidence type="ECO:0000256" key="1">
    <source>
        <dbReference type="ARBA" id="ARBA00004609"/>
    </source>
</evidence>
<keyword evidence="7" id="KW-0654">Proteoglycan</keyword>
<name>A0A7I8LDR2_SPIIN</name>
<dbReference type="GO" id="GO:0005886">
    <property type="term" value="C:plasma membrane"/>
    <property type="evidence" value="ECO:0007669"/>
    <property type="project" value="UniProtKB-SubCell"/>
</dbReference>
<reference evidence="15" key="1">
    <citation type="submission" date="2020-02" db="EMBL/GenBank/DDBJ databases">
        <authorList>
            <person name="Scholz U."/>
            <person name="Mascher M."/>
            <person name="Fiebig A."/>
        </authorList>
    </citation>
    <scope>NUCLEOTIDE SEQUENCE</scope>
</reference>
<dbReference type="InterPro" id="IPR033254">
    <property type="entry name" value="Plant_FLA"/>
</dbReference>
<dbReference type="PROSITE" id="PS50213">
    <property type="entry name" value="FAS1"/>
    <property type="match status" value="2"/>
</dbReference>
<evidence type="ECO:0000259" key="14">
    <source>
        <dbReference type="PROSITE" id="PS50213"/>
    </source>
</evidence>
<dbReference type="GO" id="GO:0098552">
    <property type="term" value="C:side of membrane"/>
    <property type="evidence" value="ECO:0007669"/>
    <property type="project" value="UniProtKB-KW"/>
</dbReference>
<comment type="similarity">
    <text evidence="2">Belongs to the fasciclin-like AGP family.</text>
</comment>
<accession>A0A7I8LDR2</accession>
<dbReference type="EMBL" id="LR746277">
    <property type="protein sequence ID" value="CAA7407776.1"/>
    <property type="molecule type" value="Genomic_DNA"/>
</dbReference>
<protein>
    <recommendedName>
        <fullName evidence="14">FAS1 domain-containing protein</fullName>
    </recommendedName>
</protein>
<evidence type="ECO:0000256" key="6">
    <source>
        <dbReference type="ARBA" id="ARBA00022737"/>
    </source>
</evidence>
<evidence type="ECO:0000256" key="3">
    <source>
        <dbReference type="ARBA" id="ARBA00022475"/>
    </source>
</evidence>
<organism evidence="15 16">
    <name type="scientific">Spirodela intermedia</name>
    <name type="common">Intermediate duckweed</name>
    <dbReference type="NCBI Taxonomy" id="51605"/>
    <lineage>
        <taxon>Eukaryota</taxon>
        <taxon>Viridiplantae</taxon>
        <taxon>Streptophyta</taxon>
        <taxon>Embryophyta</taxon>
        <taxon>Tracheophyta</taxon>
        <taxon>Spermatophyta</taxon>
        <taxon>Magnoliopsida</taxon>
        <taxon>Liliopsida</taxon>
        <taxon>Araceae</taxon>
        <taxon>Lemnoideae</taxon>
        <taxon>Spirodela</taxon>
    </lineage>
</organism>